<reference evidence="3 4" key="1">
    <citation type="submission" date="2020-05" db="EMBL/GenBank/DDBJ databases">
        <title>Ramlibacter rhizophilus sp. nov., isolated from rhizosphere soil of national flower Mugunghwa from South Korea.</title>
        <authorList>
            <person name="Zheng-Fei Y."/>
            <person name="Huan T."/>
        </authorList>
    </citation>
    <scope>NUCLEOTIDE SEQUENCE [LARGE SCALE GENOMIC DNA]</scope>
    <source>
        <strain evidence="3 4">H242</strain>
    </source>
</reference>
<dbReference type="EMBL" id="CP053418">
    <property type="protein sequence ID" value="QJW85306.1"/>
    <property type="molecule type" value="Genomic_DNA"/>
</dbReference>
<gene>
    <name evidence="3" type="ORF">HK414_23690</name>
</gene>
<evidence type="ECO:0000313" key="3">
    <source>
        <dbReference type="EMBL" id="QJW85306.1"/>
    </source>
</evidence>
<feature type="region of interest" description="Disordered" evidence="1">
    <location>
        <begin position="256"/>
        <end position="347"/>
    </location>
</feature>
<keyword evidence="4" id="KW-1185">Reference proteome</keyword>
<name>A0ABX6P8K9_9BURK</name>
<feature type="chain" id="PRO_5045697997" evidence="2">
    <location>
        <begin position="25"/>
        <end position="347"/>
    </location>
</feature>
<organism evidence="3 4">
    <name type="scientific">Ramlibacter terrae</name>
    <dbReference type="NCBI Taxonomy" id="2732511"/>
    <lineage>
        <taxon>Bacteria</taxon>
        <taxon>Pseudomonadati</taxon>
        <taxon>Pseudomonadota</taxon>
        <taxon>Betaproteobacteria</taxon>
        <taxon>Burkholderiales</taxon>
        <taxon>Comamonadaceae</taxon>
        <taxon>Ramlibacter</taxon>
    </lineage>
</organism>
<feature type="region of interest" description="Disordered" evidence="1">
    <location>
        <begin position="119"/>
        <end position="171"/>
    </location>
</feature>
<proteinExistence type="predicted"/>
<feature type="compositionally biased region" description="Basic and acidic residues" evidence="1">
    <location>
        <begin position="262"/>
        <end position="293"/>
    </location>
</feature>
<evidence type="ECO:0000256" key="1">
    <source>
        <dbReference type="SAM" id="MobiDB-lite"/>
    </source>
</evidence>
<dbReference type="Proteomes" id="UP000500826">
    <property type="component" value="Chromosome"/>
</dbReference>
<protein>
    <submittedName>
        <fullName evidence="3">Uncharacterized protein</fullName>
    </submittedName>
</protein>
<keyword evidence="2" id="KW-0732">Signal</keyword>
<feature type="compositionally biased region" description="Basic and acidic residues" evidence="1">
    <location>
        <begin position="133"/>
        <end position="155"/>
    </location>
</feature>
<accession>A0ABX6P8K9</accession>
<reference evidence="3 4" key="2">
    <citation type="submission" date="2020-05" db="EMBL/GenBank/DDBJ databases">
        <authorList>
            <person name="Khan S.A."/>
            <person name="Jeon C.O."/>
            <person name="Chun B.H."/>
        </authorList>
    </citation>
    <scope>NUCLEOTIDE SEQUENCE [LARGE SCALE GENOMIC DNA]</scope>
    <source>
        <strain evidence="3 4">H242</strain>
    </source>
</reference>
<evidence type="ECO:0000256" key="2">
    <source>
        <dbReference type="SAM" id="SignalP"/>
    </source>
</evidence>
<evidence type="ECO:0000313" key="4">
    <source>
        <dbReference type="Proteomes" id="UP000500826"/>
    </source>
</evidence>
<feature type="compositionally biased region" description="Pro residues" evidence="1">
    <location>
        <begin position="156"/>
        <end position="171"/>
    </location>
</feature>
<feature type="compositionally biased region" description="Basic and acidic residues" evidence="1">
    <location>
        <begin position="300"/>
        <end position="341"/>
    </location>
</feature>
<feature type="signal peptide" evidence="2">
    <location>
        <begin position="1"/>
        <end position="24"/>
    </location>
</feature>
<sequence>MRTVFRSHVAAALLLLPVSAAFVAAPVAAQSRNAYSIYEVALTGSGGLQVGQMLFLRVIGTPGATGGEVTLGSSGIRVALTEQSPGAYTGSHTIRDGDRIDPRQPIVARLVFADGSKTRNGAFPPAFQALGRPDARPERPERPERPHAERPERPPVVKPAPPPPRPAPPVATAPTIERFAVAPNNVVNRDSTLRFTLTGEAKADAFLEIPGVVKKVDLKETRPGTYEGSYTVRRKDELKDFDKAVATLRKGKLQTTAQLDLKAGEDKAERPRETRPDGATRPDGTTRPDRGTRPDGTPRPPRENRPDGEARPPRADRPDGEARPPRTERPDGEPRRNRDGRNPQVAP</sequence>